<dbReference type="SUPFAM" id="SSF55729">
    <property type="entry name" value="Acyl-CoA N-acyltransferases (Nat)"/>
    <property type="match status" value="1"/>
</dbReference>
<dbReference type="Proteomes" id="UP001244295">
    <property type="component" value="Unassembled WGS sequence"/>
</dbReference>
<dbReference type="Pfam" id="PF08445">
    <property type="entry name" value="FR47"/>
    <property type="match status" value="1"/>
</dbReference>
<keyword evidence="3" id="KW-0689">Ribosomal protein</keyword>
<evidence type="ECO:0000313" key="3">
    <source>
        <dbReference type="EMBL" id="MDP9921136.1"/>
    </source>
</evidence>
<protein>
    <submittedName>
        <fullName evidence="3">Ribosomal protein S18 acetylase RimI-like enzyme</fullName>
    </submittedName>
</protein>
<dbReference type="InterPro" id="IPR013653">
    <property type="entry name" value="GCN5-like_dom"/>
</dbReference>
<keyword evidence="3" id="KW-0687">Ribonucleoprotein</keyword>
<evidence type="ECO:0000313" key="4">
    <source>
        <dbReference type="Proteomes" id="UP001244295"/>
    </source>
</evidence>
<reference evidence="3" key="1">
    <citation type="submission" date="2023-07" db="EMBL/GenBank/DDBJ databases">
        <title>Sorghum-associated microbial communities from plants grown in Nebraska, USA.</title>
        <authorList>
            <person name="Schachtman D."/>
        </authorList>
    </citation>
    <scope>NUCLEOTIDE SEQUENCE</scope>
    <source>
        <strain evidence="3">DS2795</strain>
    </source>
</reference>
<feature type="compositionally biased region" description="Basic residues" evidence="1">
    <location>
        <begin position="1"/>
        <end position="18"/>
    </location>
</feature>
<dbReference type="InterPro" id="IPR000182">
    <property type="entry name" value="GNAT_dom"/>
</dbReference>
<feature type="domain" description="N-acetyltransferase" evidence="2">
    <location>
        <begin position="130"/>
        <end position="258"/>
    </location>
</feature>
<evidence type="ECO:0000259" key="2">
    <source>
        <dbReference type="PROSITE" id="PS51186"/>
    </source>
</evidence>
<dbReference type="RefSeq" id="WP_307692791.1">
    <property type="nucleotide sequence ID" value="NZ_JAUSRS010000001.1"/>
</dbReference>
<dbReference type="PROSITE" id="PS51186">
    <property type="entry name" value="GNAT"/>
    <property type="match status" value="1"/>
</dbReference>
<feature type="region of interest" description="Disordered" evidence="1">
    <location>
        <begin position="1"/>
        <end position="28"/>
    </location>
</feature>
<proteinExistence type="predicted"/>
<dbReference type="Gene3D" id="3.40.630.30">
    <property type="match status" value="1"/>
</dbReference>
<organism evidence="3 4">
    <name type="scientific">Variovorax boronicumulans</name>
    <dbReference type="NCBI Taxonomy" id="436515"/>
    <lineage>
        <taxon>Bacteria</taxon>
        <taxon>Pseudomonadati</taxon>
        <taxon>Pseudomonadota</taxon>
        <taxon>Betaproteobacteria</taxon>
        <taxon>Burkholderiales</taxon>
        <taxon>Comamonadaceae</taxon>
        <taxon>Variovorax</taxon>
    </lineage>
</organism>
<dbReference type="GO" id="GO:0016747">
    <property type="term" value="F:acyltransferase activity, transferring groups other than amino-acyl groups"/>
    <property type="evidence" value="ECO:0007669"/>
    <property type="project" value="InterPro"/>
</dbReference>
<dbReference type="CDD" id="cd04301">
    <property type="entry name" value="NAT_SF"/>
    <property type="match status" value="1"/>
</dbReference>
<comment type="caution">
    <text evidence="3">The sequence shown here is derived from an EMBL/GenBank/DDBJ whole genome shotgun (WGS) entry which is preliminary data.</text>
</comment>
<dbReference type="InterPro" id="IPR016181">
    <property type="entry name" value="Acyl_CoA_acyltransferase"/>
</dbReference>
<gene>
    <name evidence="3" type="ORF">J2W25_000141</name>
</gene>
<evidence type="ECO:0000256" key="1">
    <source>
        <dbReference type="SAM" id="MobiDB-lite"/>
    </source>
</evidence>
<sequence>MRHTSSSPTRRRRSHYSGRRTNGSCQTERISPTTDLLTNLIWHALSGPHASFAAGTSTARRYATGFSPIVGLADALHPDLDALLPFCTPDEHFYAIGWSGPAPSTWQVDMESVIVKKIWDAPASVADTLPDVVRLGAADVEQVLALAALTRPGPFSTRTIELGEYIGCFDDNGRLVAMAGERMAAGTLREISGVCTHPDAQGKGYAKRLVTRLVAQQMQRGEVPVLHVMQGNASARRIYERMGFRLHSEPVVRVISRR</sequence>
<accession>A0AAW8DP86</accession>
<name>A0AAW8DP86_9BURK</name>
<dbReference type="AlphaFoldDB" id="A0AAW8DP86"/>
<dbReference type="EMBL" id="JAUSRR010000001">
    <property type="protein sequence ID" value="MDP9921136.1"/>
    <property type="molecule type" value="Genomic_DNA"/>
</dbReference>
<dbReference type="GO" id="GO:0005840">
    <property type="term" value="C:ribosome"/>
    <property type="evidence" value="ECO:0007669"/>
    <property type="project" value="UniProtKB-KW"/>
</dbReference>